<feature type="domain" description="Tip attachment protein J" evidence="1">
    <location>
        <begin position="230"/>
        <end position="377"/>
    </location>
</feature>
<dbReference type="Proteomes" id="UP000503018">
    <property type="component" value="Chromosome"/>
</dbReference>
<organism evidence="3 4">
    <name type="scientific">Sphingomonas lacunae</name>
    <dbReference type="NCBI Taxonomy" id="2698828"/>
    <lineage>
        <taxon>Bacteria</taxon>
        <taxon>Pseudomonadati</taxon>
        <taxon>Pseudomonadota</taxon>
        <taxon>Alphaproteobacteria</taxon>
        <taxon>Sphingomonadales</taxon>
        <taxon>Sphingomonadaceae</taxon>
        <taxon>Sphingomonas</taxon>
    </lineage>
</organism>
<reference evidence="3 4" key="1">
    <citation type="submission" date="2020-01" db="EMBL/GenBank/DDBJ databases">
        <title>Sphingomonas sp. strain CSW-10.</title>
        <authorList>
            <person name="Chen W.-M."/>
        </authorList>
    </citation>
    <scope>NUCLEOTIDE SEQUENCE [LARGE SCALE GENOMIC DNA]</scope>
    <source>
        <strain evidence="3 4">CSW-10</strain>
    </source>
</reference>
<name>A0A6M4AZD0_9SPHN</name>
<gene>
    <name evidence="3" type="ORF">GV829_07950</name>
</gene>
<dbReference type="InterPro" id="IPR056490">
    <property type="entry name" value="Rcc01698_C"/>
</dbReference>
<sequence length="726" mass="75869">MATLVLTTVGTMIGGPIGGTIGALIGQAVDGRLLAPKGLQGPRLSDLRVQTSSYGTPIPRLYGRMRVAGTVIWATDLVEHRHRQGGKGRPTTTSYSYSASFAVALSSRPVRTVGRIWAEGTIFRGAAGDFKSGCTFRLYNGDEDQAVDPLIAAAEGAGQCPAFRGIAYVVFEDMDLSPFGNRIPSLNFEVEADEGDSQALSLAGPLADVLSQTEAVATLPPIGGAVLSAQSRRAAIEPLARLAQVDRSLAGQGWLLGERADAPLLQLGQAASERGQARATRTLGDGGVMPRQIGLSVFDPLRDWQLGMQMTRVPGGLGPAETMGLPLAMEAPLAKALNARLARDAARQVRQSEWPGGFAALVAQPGAAVVTEDGVQGRVAERHIEGAGVRLTIETERSDGAGSMAADGGRVLASPDLLIGASRAWLFDLPLIDGMPSDAASRTVVAAAGEGPGWRQAAVSLAPAAAAPPEPLGSVVAMRVLGEVVMISGVGQPWLFDRAGSVTVTLLRDDMVLNNADDAAMLAGANLAVAGNEVFQFGRAEPLGERQWRLSHLLRGRWGTEDAMAEASVGRGFALLADPALLPLPALTQSGGHVLVEGQGDPQPLMLPIGRVGRSLRPLSPVHVVARWQGDGQLLLSWTRRSRAGSAWIDLIDTAMDEPTERYRVTVTPAQGDAMVRECFAASLMVDASTVANWRAVSGGESCLTVTIMQVGAVGLSPPLVAVVPL</sequence>
<dbReference type="EMBL" id="CP053015">
    <property type="protein sequence ID" value="QJQ32391.1"/>
    <property type="molecule type" value="Genomic_DNA"/>
</dbReference>
<keyword evidence="4" id="KW-1185">Reference proteome</keyword>
<dbReference type="Pfam" id="PF13550">
    <property type="entry name" value="Phage-tail_3"/>
    <property type="match status" value="1"/>
</dbReference>
<evidence type="ECO:0000259" key="1">
    <source>
        <dbReference type="Pfam" id="PF13550"/>
    </source>
</evidence>
<proteinExistence type="predicted"/>
<dbReference type="KEGG" id="slan:GV829_07950"/>
<dbReference type="RefSeq" id="WP_169945604.1">
    <property type="nucleotide sequence ID" value="NZ_CP053015.1"/>
</dbReference>
<dbReference type="Pfam" id="PF23666">
    <property type="entry name" value="Rcc01698_C"/>
    <property type="match status" value="1"/>
</dbReference>
<dbReference type="InterPro" id="IPR032876">
    <property type="entry name" value="J_dom"/>
</dbReference>
<evidence type="ECO:0000313" key="4">
    <source>
        <dbReference type="Proteomes" id="UP000503018"/>
    </source>
</evidence>
<accession>A0A6M4AZD0</accession>
<evidence type="ECO:0000259" key="2">
    <source>
        <dbReference type="Pfam" id="PF23666"/>
    </source>
</evidence>
<feature type="domain" description="Rcc01698-like C-terminal" evidence="2">
    <location>
        <begin position="480"/>
        <end position="573"/>
    </location>
</feature>
<protein>
    <submittedName>
        <fullName evidence="3">Uncharacterized protein</fullName>
    </submittedName>
</protein>
<dbReference type="AlphaFoldDB" id="A0A6M4AZD0"/>
<evidence type="ECO:0000313" key="3">
    <source>
        <dbReference type="EMBL" id="QJQ32391.1"/>
    </source>
</evidence>